<dbReference type="InterPro" id="IPR050115">
    <property type="entry name" value="Proteasome_alpha"/>
</dbReference>
<dbReference type="PANTHER" id="PTHR11599">
    <property type="entry name" value="PROTEASOME SUBUNIT ALPHA/BETA"/>
    <property type="match status" value="1"/>
</dbReference>
<dbReference type="InterPro" id="IPR001353">
    <property type="entry name" value="Proteasome_sua/b"/>
</dbReference>
<dbReference type="InterPro" id="IPR029055">
    <property type="entry name" value="Ntn_hydrolases_N"/>
</dbReference>
<dbReference type="VEuPathDB" id="MicrosporidiaDB:A0H76_2299"/>
<name>A0A1X0QEB8_9MICR</name>
<protein>
    <submittedName>
        <fullName evidence="3">PSA3</fullName>
    </submittedName>
</protein>
<evidence type="ECO:0000256" key="1">
    <source>
        <dbReference type="ARBA" id="ARBA00022942"/>
    </source>
</evidence>
<dbReference type="Gene3D" id="3.60.20.10">
    <property type="entry name" value="Glutamine Phosphoribosylpyrophosphate, subunit 1, domain 1"/>
    <property type="match status" value="1"/>
</dbReference>
<dbReference type="AlphaFoldDB" id="A0A1X0QEB8"/>
<keyword evidence="4" id="KW-1185">Reference proteome</keyword>
<evidence type="ECO:0000313" key="4">
    <source>
        <dbReference type="Proteomes" id="UP000192356"/>
    </source>
</evidence>
<dbReference type="GO" id="GO:0019773">
    <property type="term" value="C:proteasome core complex, alpha-subunit complex"/>
    <property type="evidence" value="ECO:0007669"/>
    <property type="project" value="UniProtKB-UniRule"/>
</dbReference>
<dbReference type="Pfam" id="PF00227">
    <property type="entry name" value="Proteasome"/>
    <property type="match status" value="1"/>
</dbReference>
<keyword evidence="1 2" id="KW-0647">Proteasome</keyword>
<accession>A0A1X0QEB8</accession>
<dbReference type="VEuPathDB" id="MicrosporidiaDB:HERIO_22"/>
<comment type="caution">
    <text evidence="3">The sequence shown here is derived from an EMBL/GenBank/DDBJ whole genome shotgun (WGS) entry which is preliminary data.</text>
</comment>
<sequence length="234" mass="26160">MADESTLKSNVFTDEGRLVQTEFAIKNVAKAGTIMGMQCTDGVVLIGLNSGNTVQNEKIYKLNDNTFCAIAGLFGDANRLIKYARKVSCEQKRRYNETLKTSVVCKFVAWKKQYYTQNVGTRPFGVSILYAGSDETGYKLYATDPSGTINLWRAVSIGQDSDGINSNLNNFISDELVSMDEAITLLLKVYSKVKEPTIELADKLEILKFSNEKKEYLTKDMVVQILRDNELVTV</sequence>
<dbReference type="SUPFAM" id="SSF56235">
    <property type="entry name" value="N-terminal nucleophile aminohydrolases (Ntn hydrolases)"/>
    <property type="match status" value="1"/>
</dbReference>
<dbReference type="GO" id="GO:0051603">
    <property type="term" value="P:proteolysis involved in protein catabolic process"/>
    <property type="evidence" value="ECO:0007669"/>
    <property type="project" value="InterPro"/>
</dbReference>
<gene>
    <name evidence="3" type="primary">PSA3</name>
    <name evidence="3" type="ORF">HERIO_22</name>
</gene>
<evidence type="ECO:0000256" key="2">
    <source>
        <dbReference type="PROSITE-ProRule" id="PRU00808"/>
    </source>
</evidence>
<proteinExistence type="inferred from homology"/>
<dbReference type="PROSITE" id="PS51475">
    <property type="entry name" value="PROTEASOME_ALPHA_2"/>
    <property type="match status" value="1"/>
</dbReference>
<dbReference type="InterPro" id="IPR023332">
    <property type="entry name" value="Proteasome_alpha-type"/>
</dbReference>
<dbReference type="OrthoDB" id="431557at2759"/>
<dbReference type="EMBL" id="LVKB01000001">
    <property type="protein sequence ID" value="ORD98120.1"/>
    <property type="molecule type" value="Genomic_DNA"/>
</dbReference>
<comment type="similarity">
    <text evidence="2">Belongs to the peptidase T1A family.</text>
</comment>
<dbReference type="Proteomes" id="UP000192356">
    <property type="component" value="Unassembled WGS sequence"/>
</dbReference>
<reference evidence="3 4" key="1">
    <citation type="journal article" date="2017" name="Environ. Microbiol.">
        <title>Decay of the glycolytic pathway and adaptation to intranuclear parasitism within Enterocytozoonidae microsporidia.</title>
        <authorList>
            <person name="Wiredu Boakye D."/>
            <person name="Jaroenlak P."/>
            <person name="Prachumwat A."/>
            <person name="Williams T.A."/>
            <person name="Bateman K.S."/>
            <person name="Itsathitphaisarn O."/>
            <person name="Sritunyalucksana K."/>
            <person name="Paszkiewicz K.H."/>
            <person name="Moore K.A."/>
            <person name="Stentiford G.D."/>
            <person name="Williams B.A."/>
        </authorList>
    </citation>
    <scope>NUCLEOTIDE SEQUENCE [LARGE SCALE GENOMIC DNA]</scope>
    <source>
        <strain evidence="3 4">GB1</strain>
    </source>
</reference>
<evidence type="ECO:0000313" key="3">
    <source>
        <dbReference type="EMBL" id="ORD98120.1"/>
    </source>
</evidence>
<organism evidence="3 4">
    <name type="scientific">Hepatospora eriocheir</name>
    <dbReference type="NCBI Taxonomy" id="1081669"/>
    <lineage>
        <taxon>Eukaryota</taxon>
        <taxon>Fungi</taxon>
        <taxon>Fungi incertae sedis</taxon>
        <taxon>Microsporidia</taxon>
        <taxon>Hepatosporidae</taxon>
        <taxon>Hepatospora</taxon>
    </lineage>
</organism>